<accession>A0A059BFJ4</accession>
<dbReference type="InParanoid" id="A0A059BFJ4"/>
<gene>
    <name evidence="1" type="ORF">EUGRSUZ_G02251</name>
</gene>
<evidence type="ECO:0000313" key="1">
    <source>
        <dbReference type="EMBL" id="KCW64666.1"/>
    </source>
</evidence>
<protein>
    <submittedName>
        <fullName evidence="1">Uncharacterized protein</fullName>
    </submittedName>
</protein>
<proteinExistence type="predicted"/>
<reference evidence="1" key="1">
    <citation type="submission" date="2013-07" db="EMBL/GenBank/DDBJ databases">
        <title>The genome of Eucalyptus grandis.</title>
        <authorList>
            <person name="Schmutz J."/>
            <person name="Hayes R."/>
            <person name="Myburg A."/>
            <person name="Tuskan G."/>
            <person name="Grattapaglia D."/>
            <person name="Rokhsar D.S."/>
        </authorList>
    </citation>
    <scope>NUCLEOTIDE SEQUENCE</scope>
    <source>
        <tissue evidence="1">Leaf extractions</tissue>
    </source>
</reference>
<dbReference type="AlphaFoldDB" id="A0A059BFJ4"/>
<organism evidence="1">
    <name type="scientific">Eucalyptus grandis</name>
    <name type="common">Flooded gum</name>
    <dbReference type="NCBI Taxonomy" id="71139"/>
    <lineage>
        <taxon>Eukaryota</taxon>
        <taxon>Viridiplantae</taxon>
        <taxon>Streptophyta</taxon>
        <taxon>Embryophyta</taxon>
        <taxon>Tracheophyta</taxon>
        <taxon>Spermatophyta</taxon>
        <taxon>Magnoliopsida</taxon>
        <taxon>eudicotyledons</taxon>
        <taxon>Gunneridae</taxon>
        <taxon>Pentapetalae</taxon>
        <taxon>rosids</taxon>
        <taxon>malvids</taxon>
        <taxon>Myrtales</taxon>
        <taxon>Myrtaceae</taxon>
        <taxon>Myrtoideae</taxon>
        <taxon>Eucalypteae</taxon>
        <taxon>Eucalyptus</taxon>
    </lineage>
</organism>
<dbReference type="EMBL" id="KK198759">
    <property type="protein sequence ID" value="KCW64666.1"/>
    <property type="molecule type" value="Genomic_DNA"/>
</dbReference>
<name>A0A059BFJ4_EUCGR</name>
<sequence>MARKFTEKHVGESQLLLLLQGINRKVLPLHRKRPSRLLHLPPLILHLTQLSQEVKSHFNLNPCFNFSSYSSSFIFSLSSLANSTGTITGLLQADLFRCGSSCLPITAT</sequence>
<dbReference type="Gramene" id="KCW64666">
    <property type="protein sequence ID" value="KCW64666"/>
    <property type="gene ID" value="EUGRSUZ_G02251"/>
</dbReference>